<dbReference type="Proteomes" id="UP000642748">
    <property type="component" value="Unassembled WGS sequence"/>
</dbReference>
<dbReference type="Gene3D" id="3.40.190.10">
    <property type="entry name" value="Periplasmic binding protein-like II"/>
    <property type="match status" value="2"/>
</dbReference>
<evidence type="ECO:0000256" key="1">
    <source>
        <dbReference type="SAM" id="MobiDB-lite"/>
    </source>
</evidence>
<name>A0A8J3R1U6_9ACTN</name>
<dbReference type="SUPFAM" id="SSF53850">
    <property type="entry name" value="Periplasmic binding protein-like II"/>
    <property type="match status" value="1"/>
</dbReference>
<comment type="caution">
    <text evidence="2">The sequence shown here is derived from an EMBL/GenBank/DDBJ whole genome shotgun (WGS) entry which is preliminary data.</text>
</comment>
<evidence type="ECO:0000313" key="3">
    <source>
        <dbReference type="Proteomes" id="UP000642748"/>
    </source>
</evidence>
<accession>A0A8J3R1U6</accession>
<organism evidence="2 3">
    <name type="scientific">Rugosimonospora africana</name>
    <dbReference type="NCBI Taxonomy" id="556532"/>
    <lineage>
        <taxon>Bacteria</taxon>
        <taxon>Bacillati</taxon>
        <taxon>Actinomycetota</taxon>
        <taxon>Actinomycetes</taxon>
        <taxon>Micromonosporales</taxon>
        <taxon>Micromonosporaceae</taxon>
        <taxon>Rugosimonospora</taxon>
    </lineage>
</organism>
<evidence type="ECO:0008006" key="4">
    <source>
        <dbReference type="Google" id="ProtNLM"/>
    </source>
</evidence>
<dbReference type="AlphaFoldDB" id="A0A8J3R1U6"/>
<reference evidence="2" key="1">
    <citation type="submission" date="2021-01" db="EMBL/GenBank/DDBJ databases">
        <title>Whole genome shotgun sequence of Rugosimonospora africana NBRC 104875.</title>
        <authorList>
            <person name="Komaki H."/>
            <person name="Tamura T."/>
        </authorList>
    </citation>
    <scope>NUCLEOTIDE SEQUENCE</scope>
    <source>
        <strain evidence="2">NBRC 104875</strain>
    </source>
</reference>
<protein>
    <recommendedName>
        <fullName evidence="4">PBP domain-containing protein</fullName>
    </recommendedName>
</protein>
<proteinExistence type="predicted"/>
<evidence type="ECO:0000313" key="2">
    <source>
        <dbReference type="EMBL" id="GIH19835.1"/>
    </source>
</evidence>
<keyword evidence="3" id="KW-1185">Reference proteome</keyword>
<sequence length="838" mass="85916">MAFVVVAVAAAVVAPIITGSGLQRAQASGTTVTGTVSGDNAYDPSAGQPNPGAQNPLPPSVTVDQTTDLTSQMVHVTWKNFTPSSKKGANSFYDVALLECRGTNPGKAVVNGATLWNPNFGDDCFTAFPNTPNDVSVGNRVTALTGANGTGEAYFHIETAVENSFLSCDPTHPCSLLVVPNWGGVQPSGKAPGDPGVNCKDHTKDTTGLGAGFYAADAALSLACSWGDRFVFPLQFAPTPAQCPSAAPAFAAQGAPMLTRTVSLFQAGWCNDANKLSFDFDSGTNEYLARQSFLAGGSGALTSAADLAVVNRPPDPSAAAARKFTYAPVVTSGIAIAFHVDDPQTGQFLTDLTLNARLVAKLLTQSYALFPWDCHAASDTSTQGPDCDPAIKGNPRSVFVDPEFRALNPQYTDADFPLVAGGGLMDFGGFLPLVVSGNSDLVYELTRWVASDPDAAAFLAGKPDPWGMRVNTYYRGISYPLDQFQVLDPGYTAPPDIHGAPGKSTMQNSWNPISGLNLVANSLVIDRPSAVQYSLISCPPNTSPPDKSCTWPRMDPEAPGTRAVFAVVGLNDAAADEFPTAKLVNAGGRAVAPDTGGLSAAVSDMKTNPDKITQFADFANPDPKQYPLTMVDYALVPTCGLSDGKAAAIGSFLDHVATSQLYGVTPGSLAPGNEALTGAQVAQVRSAQQAVSTQSCTSAPPDTTISGGPPRSNVGSTGNGGSPVSGHNGQASVPSGGAPLTTASGTPNVGATPSASLTQAAFGIKHGDADGPLGAWLPVLLGLGALLVAGGPATYLLSTTGAGAALLSWLRRITTKSIPSAPPVTVADAAVQQPETGQ</sequence>
<feature type="compositionally biased region" description="Polar residues" evidence="1">
    <location>
        <begin position="741"/>
        <end position="752"/>
    </location>
</feature>
<dbReference type="EMBL" id="BONZ01000085">
    <property type="protein sequence ID" value="GIH19835.1"/>
    <property type="molecule type" value="Genomic_DNA"/>
</dbReference>
<feature type="region of interest" description="Disordered" evidence="1">
    <location>
        <begin position="692"/>
        <end position="752"/>
    </location>
</feature>
<feature type="compositionally biased region" description="Polar residues" evidence="1">
    <location>
        <begin position="696"/>
        <end position="706"/>
    </location>
</feature>
<gene>
    <name evidence="2" type="ORF">Raf01_80070</name>
</gene>
<feature type="region of interest" description="Disordered" evidence="1">
    <location>
        <begin position="33"/>
        <end position="58"/>
    </location>
</feature>